<accession>A0AAD5GJE6</accession>
<reference evidence="1" key="1">
    <citation type="submission" date="2022-06" db="EMBL/GenBank/DDBJ databases">
        <title>Uncovering the hologenomic basis of an extraordinary plant invasion.</title>
        <authorList>
            <person name="Bieker V.C."/>
            <person name="Martin M.D."/>
            <person name="Gilbert T."/>
            <person name="Hodgins K."/>
            <person name="Battlay P."/>
            <person name="Petersen B."/>
            <person name="Wilson J."/>
        </authorList>
    </citation>
    <scope>NUCLEOTIDE SEQUENCE</scope>
    <source>
        <strain evidence="1">AA19_3_7</strain>
        <tissue evidence="1">Leaf</tissue>
    </source>
</reference>
<feature type="non-terminal residue" evidence="1">
    <location>
        <position position="249"/>
    </location>
</feature>
<evidence type="ECO:0000313" key="2">
    <source>
        <dbReference type="Proteomes" id="UP001206925"/>
    </source>
</evidence>
<organism evidence="1 2">
    <name type="scientific">Ambrosia artemisiifolia</name>
    <name type="common">Common ragweed</name>
    <dbReference type="NCBI Taxonomy" id="4212"/>
    <lineage>
        <taxon>Eukaryota</taxon>
        <taxon>Viridiplantae</taxon>
        <taxon>Streptophyta</taxon>
        <taxon>Embryophyta</taxon>
        <taxon>Tracheophyta</taxon>
        <taxon>Spermatophyta</taxon>
        <taxon>Magnoliopsida</taxon>
        <taxon>eudicotyledons</taxon>
        <taxon>Gunneridae</taxon>
        <taxon>Pentapetalae</taxon>
        <taxon>asterids</taxon>
        <taxon>campanulids</taxon>
        <taxon>Asterales</taxon>
        <taxon>Asteraceae</taxon>
        <taxon>Asteroideae</taxon>
        <taxon>Heliantheae alliance</taxon>
        <taxon>Heliantheae</taxon>
        <taxon>Ambrosia</taxon>
    </lineage>
</organism>
<dbReference type="EMBL" id="JAMZMK010007994">
    <property type="protein sequence ID" value="KAI7742391.1"/>
    <property type="molecule type" value="Genomic_DNA"/>
</dbReference>
<proteinExistence type="predicted"/>
<dbReference type="AlphaFoldDB" id="A0AAD5GJE6"/>
<keyword evidence="2" id="KW-1185">Reference proteome</keyword>
<sequence>ICVIEKECEEVSQHAKPEDLISLSQVPFQGEESNERACRNVSSCMKSQCSGTRSLFSGTKTLRRGSCRLCSALRLLLRQKEHKEIEQQWRLDVFSPLHRYQIIAVLMVRRCHGETLEVESNEAAVMVAAPMVIPSRVSILGVQVLLQRVWTQAGRFPTVEMCLRGLYIVSSGSHGTLEVAHHLHLRIESRYPCAALINGVCTRQVQDEWSWTESESGLFTVDVCRRLLTRNAAPFYPFEWVKSVPKKVE</sequence>
<name>A0AAD5GJE6_AMBAR</name>
<gene>
    <name evidence="1" type="ORF">M8C21_033277</name>
</gene>
<dbReference type="Proteomes" id="UP001206925">
    <property type="component" value="Unassembled WGS sequence"/>
</dbReference>
<comment type="caution">
    <text evidence="1">The sequence shown here is derived from an EMBL/GenBank/DDBJ whole genome shotgun (WGS) entry which is preliminary data.</text>
</comment>
<protein>
    <submittedName>
        <fullName evidence="1">Uncharacterized protein</fullName>
    </submittedName>
</protein>
<evidence type="ECO:0000313" key="1">
    <source>
        <dbReference type="EMBL" id="KAI7742391.1"/>
    </source>
</evidence>